<accession>A0ABV7M8P9</accession>
<gene>
    <name evidence="4" type="primary">rfbG</name>
    <name evidence="4" type="ORF">ACFONP_03080</name>
</gene>
<comment type="similarity">
    <text evidence="2">Belongs to the NAD(P)-dependent epimerase/dehydratase family.</text>
</comment>
<reference evidence="5" key="1">
    <citation type="journal article" date="2019" name="Int. J. Syst. Evol. Microbiol.">
        <title>The Global Catalogue of Microorganisms (GCM) 10K type strain sequencing project: providing services to taxonomists for standard genome sequencing and annotation.</title>
        <authorList>
            <consortium name="The Broad Institute Genomics Platform"/>
            <consortium name="The Broad Institute Genome Sequencing Center for Infectious Disease"/>
            <person name="Wu L."/>
            <person name="Ma J."/>
        </authorList>
    </citation>
    <scope>NUCLEOTIDE SEQUENCE [LARGE SCALE GENOMIC DNA]</scope>
    <source>
        <strain evidence="5">KCTC 22245</strain>
    </source>
</reference>
<evidence type="ECO:0000313" key="5">
    <source>
        <dbReference type="Proteomes" id="UP001595607"/>
    </source>
</evidence>
<dbReference type="InterPro" id="IPR001509">
    <property type="entry name" value="Epimerase_deHydtase"/>
</dbReference>
<proteinExistence type="inferred from homology"/>
<dbReference type="EC" id="4.2.1.45" evidence="4"/>
<name>A0ABV7M8P9_9PROT</name>
<comment type="pathway">
    <text evidence="1">Bacterial outer membrane biogenesis; LPS O-antigen biosynthesis.</text>
</comment>
<dbReference type="Proteomes" id="UP001595607">
    <property type="component" value="Unassembled WGS sequence"/>
</dbReference>
<comment type="caution">
    <text evidence="4">The sequence shown here is derived from an EMBL/GenBank/DDBJ whole genome shotgun (WGS) entry which is preliminary data.</text>
</comment>
<protein>
    <submittedName>
        <fullName evidence="4">CDP-glucose 4,6-dehydratase</fullName>
        <ecNumber evidence="4">4.2.1.45</ecNumber>
    </submittedName>
</protein>
<evidence type="ECO:0000256" key="1">
    <source>
        <dbReference type="ARBA" id="ARBA00005125"/>
    </source>
</evidence>
<dbReference type="RefSeq" id="WP_189573251.1">
    <property type="nucleotide sequence ID" value="NZ_BMXU01000001.1"/>
</dbReference>
<dbReference type="PANTHER" id="PTHR43000">
    <property type="entry name" value="DTDP-D-GLUCOSE 4,6-DEHYDRATASE-RELATED"/>
    <property type="match status" value="1"/>
</dbReference>
<dbReference type="EMBL" id="JBHRVA010000002">
    <property type="protein sequence ID" value="MFC3301715.1"/>
    <property type="molecule type" value="Genomic_DNA"/>
</dbReference>
<dbReference type="Gene3D" id="3.40.50.720">
    <property type="entry name" value="NAD(P)-binding Rossmann-like Domain"/>
    <property type="match status" value="1"/>
</dbReference>
<evidence type="ECO:0000313" key="4">
    <source>
        <dbReference type="EMBL" id="MFC3301715.1"/>
    </source>
</evidence>
<dbReference type="NCBIfam" id="TIGR02622">
    <property type="entry name" value="CDP_4_6_dhtase"/>
    <property type="match status" value="1"/>
</dbReference>
<keyword evidence="5" id="KW-1185">Reference proteome</keyword>
<dbReference type="Gene3D" id="3.90.25.10">
    <property type="entry name" value="UDP-galactose 4-epimerase, domain 1"/>
    <property type="match status" value="1"/>
</dbReference>
<organism evidence="4 5">
    <name type="scientific">Parvularcula lutaonensis</name>
    <dbReference type="NCBI Taxonomy" id="491923"/>
    <lineage>
        <taxon>Bacteria</taxon>
        <taxon>Pseudomonadati</taxon>
        <taxon>Pseudomonadota</taxon>
        <taxon>Alphaproteobacteria</taxon>
        <taxon>Parvularculales</taxon>
        <taxon>Parvularculaceae</taxon>
        <taxon>Parvularcula</taxon>
    </lineage>
</organism>
<dbReference type="GO" id="GO:0047733">
    <property type="term" value="F:CDP-glucose 4,6-dehydratase activity"/>
    <property type="evidence" value="ECO:0007669"/>
    <property type="project" value="UniProtKB-EC"/>
</dbReference>
<dbReference type="Pfam" id="PF01370">
    <property type="entry name" value="Epimerase"/>
    <property type="match status" value="1"/>
</dbReference>
<dbReference type="SUPFAM" id="SSF51735">
    <property type="entry name" value="NAD(P)-binding Rossmann-fold domains"/>
    <property type="match status" value="1"/>
</dbReference>
<dbReference type="InterPro" id="IPR036291">
    <property type="entry name" value="NAD(P)-bd_dom_sf"/>
</dbReference>
<feature type="domain" description="NAD-dependent epimerase/dehydratase" evidence="3">
    <location>
        <begin position="13"/>
        <end position="261"/>
    </location>
</feature>
<sequence>MSGFEDTLRGRSVFLTGHTGFTGSWLTSWLTALDCDVHGYALAPEMERSLFDLLGGASRYASSTLRDLNDHQALKAAMAEAKPSVVIHLAAQPLVRRSYRDPLETFASNVTGTASLLEAARNTDGVEAVVCITTDKVYANREWVYPYREVDTLGGKDPYSASKAAAEIVTASYQQTMAALGNGVKIATARGGNIIGGGDWSEDRLIPDFYRAAMAGEKLVIRSPDAIRPWQHVLSACHGYLAIAHDLLSAEGKFEKAWNIGPGDGAALTVREVLNLLAETSTAPEVVYEESHLPEAQTLKLDISKAVSGLAFMPPWNTEEAIRRTGEWYGSYADDPSEAAAMTDLQISDYRDALSETTR</sequence>
<keyword evidence="4" id="KW-0456">Lyase</keyword>
<evidence type="ECO:0000259" key="3">
    <source>
        <dbReference type="Pfam" id="PF01370"/>
    </source>
</evidence>
<evidence type="ECO:0000256" key="2">
    <source>
        <dbReference type="ARBA" id="ARBA00007637"/>
    </source>
</evidence>
<dbReference type="InterPro" id="IPR013445">
    <property type="entry name" value="CDP_4_6_deHydtase"/>
</dbReference>